<evidence type="ECO:0000313" key="1">
    <source>
        <dbReference type="EMBL" id="MBB5112550.1"/>
    </source>
</evidence>
<name>A0ABR6MD39_MICEC</name>
<reference evidence="1 2" key="1">
    <citation type="submission" date="2020-08" db="EMBL/GenBank/DDBJ databases">
        <title>Sequencing the genomes of 1000 actinobacteria strains.</title>
        <authorList>
            <person name="Klenk H.-P."/>
        </authorList>
    </citation>
    <scope>NUCLEOTIDE SEQUENCE [LARGE SCALE GENOMIC DNA]</scope>
    <source>
        <strain evidence="1 2">DSM 43036</strain>
    </source>
</reference>
<sequence length="66" mass="7263">MDDVESALLAGRAGTTGRVTSVDISDHLSELFFTLYSSRFEARVPEFLPKACGDDVSDGLLERLVW</sequence>
<dbReference type="Proteomes" id="UP000618986">
    <property type="component" value="Unassembled WGS sequence"/>
</dbReference>
<accession>A0ABR6MD39</accession>
<protein>
    <submittedName>
        <fullName evidence="1">Uncharacterized protein</fullName>
    </submittedName>
</protein>
<proteinExistence type="predicted"/>
<gene>
    <name evidence="1" type="ORF">FHU28_002389</name>
</gene>
<dbReference type="EMBL" id="JACHJC010000001">
    <property type="protein sequence ID" value="MBB5112550.1"/>
    <property type="molecule type" value="Genomic_DNA"/>
</dbReference>
<dbReference type="RefSeq" id="WP_184683718.1">
    <property type="nucleotide sequence ID" value="NZ_JACHJC010000001.1"/>
</dbReference>
<comment type="caution">
    <text evidence="1">The sequence shown here is derived from an EMBL/GenBank/DDBJ whole genome shotgun (WGS) entry which is preliminary data.</text>
</comment>
<keyword evidence="2" id="KW-1185">Reference proteome</keyword>
<dbReference type="GeneID" id="300292963"/>
<evidence type="ECO:0000313" key="2">
    <source>
        <dbReference type="Proteomes" id="UP000618986"/>
    </source>
</evidence>
<organism evidence="1 2">
    <name type="scientific">Micromonospora echinospora</name>
    <name type="common">Micromonospora purpurea</name>
    <dbReference type="NCBI Taxonomy" id="1877"/>
    <lineage>
        <taxon>Bacteria</taxon>
        <taxon>Bacillati</taxon>
        <taxon>Actinomycetota</taxon>
        <taxon>Actinomycetes</taxon>
        <taxon>Micromonosporales</taxon>
        <taxon>Micromonosporaceae</taxon>
        <taxon>Micromonospora</taxon>
    </lineage>
</organism>